<proteinExistence type="predicted"/>
<dbReference type="Pfam" id="PF14278">
    <property type="entry name" value="TetR_C_8"/>
    <property type="match status" value="1"/>
</dbReference>
<dbReference type="PANTHER" id="PTHR43479">
    <property type="entry name" value="ACREF/ENVCD OPERON REPRESSOR-RELATED"/>
    <property type="match status" value="1"/>
</dbReference>
<sequence length="198" mass="23199">MTIEQTDLRIKRTKKLLNHAFVELLEEKPFDKISVNALTAAAEINRVTFYLHYQNMEDFIESFIDELFISIEHIFNKQKNETISLQIELHIMEEFLTFIGAKHKIFRSLLVSKSVPYFTTLFHELIRNFMVMATEVNDNQFKALEADQVEKDIAFWYFSSALIGTISMWLASDLKYSPSYLATQIVKLNPMRKTSIID</sequence>
<dbReference type="PROSITE" id="PS50977">
    <property type="entry name" value="HTH_TETR_2"/>
    <property type="match status" value="1"/>
</dbReference>
<dbReference type="PANTHER" id="PTHR43479:SF7">
    <property type="entry name" value="TETR-FAMILY TRANSCRIPTIONAL REGULATOR"/>
    <property type="match status" value="1"/>
</dbReference>
<accession>A0A2U3AJL3</accession>
<dbReference type="InterPro" id="IPR001647">
    <property type="entry name" value="HTH_TetR"/>
</dbReference>
<dbReference type="Pfam" id="PF00440">
    <property type="entry name" value="TetR_N"/>
    <property type="match status" value="1"/>
</dbReference>
<dbReference type="SUPFAM" id="SSF46689">
    <property type="entry name" value="Homeodomain-like"/>
    <property type="match status" value="1"/>
</dbReference>
<evidence type="ECO:0000256" key="3">
    <source>
        <dbReference type="SAM" id="Phobius"/>
    </source>
</evidence>
<protein>
    <recommendedName>
        <fullName evidence="4">HTH tetR-type domain-containing protein</fullName>
    </recommendedName>
</protein>
<reference evidence="5 6" key="1">
    <citation type="submission" date="2018-05" db="EMBL/GenBank/DDBJ databases">
        <title>Kurthia sibirica genome sequence.</title>
        <authorList>
            <person name="Maclea K.S."/>
            <person name="Goen A.E."/>
        </authorList>
    </citation>
    <scope>NUCLEOTIDE SEQUENCE [LARGE SCALE GENOMIC DNA]</scope>
    <source>
        <strain evidence="5 6">ATCC 49154</strain>
    </source>
</reference>
<evidence type="ECO:0000256" key="2">
    <source>
        <dbReference type="PROSITE-ProRule" id="PRU00335"/>
    </source>
</evidence>
<name>A0A2U3AJL3_9BACL</name>
<dbReference type="Gene3D" id="1.10.357.10">
    <property type="entry name" value="Tetracycline Repressor, domain 2"/>
    <property type="match status" value="1"/>
</dbReference>
<dbReference type="AlphaFoldDB" id="A0A2U3AJL3"/>
<evidence type="ECO:0000313" key="6">
    <source>
        <dbReference type="Proteomes" id="UP000245938"/>
    </source>
</evidence>
<feature type="DNA-binding region" description="H-T-H motif" evidence="2">
    <location>
        <begin position="34"/>
        <end position="53"/>
    </location>
</feature>
<gene>
    <name evidence="5" type="ORF">DEX24_12155</name>
</gene>
<keyword evidence="3" id="KW-1133">Transmembrane helix</keyword>
<dbReference type="OrthoDB" id="9810250at2"/>
<feature type="transmembrane region" description="Helical" evidence="3">
    <location>
        <begin position="154"/>
        <end position="171"/>
    </location>
</feature>
<organism evidence="5 6">
    <name type="scientific">Kurthia sibirica</name>
    <dbReference type="NCBI Taxonomy" id="202750"/>
    <lineage>
        <taxon>Bacteria</taxon>
        <taxon>Bacillati</taxon>
        <taxon>Bacillota</taxon>
        <taxon>Bacilli</taxon>
        <taxon>Bacillales</taxon>
        <taxon>Caryophanaceae</taxon>
        <taxon>Kurthia</taxon>
    </lineage>
</organism>
<evidence type="ECO:0000259" key="4">
    <source>
        <dbReference type="PROSITE" id="PS50977"/>
    </source>
</evidence>
<dbReference type="RefSeq" id="WP_109306677.1">
    <property type="nucleotide sequence ID" value="NZ_BJUF01000037.1"/>
</dbReference>
<dbReference type="EMBL" id="QFVR01000017">
    <property type="protein sequence ID" value="PWI24710.1"/>
    <property type="molecule type" value="Genomic_DNA"/>
</dbReference>
<feature type="domain" description="HTH tetR-type" evidence="4">
    <location>
        <begin position="11"/>
        <end position="71"/>
    </location>
</feature>
<keyword evidence="6" id="KW-1185">Reference proteome</keyword>
<keyword evidence="3" id="KW-0812">Transmembrane</keyword>
<dbReference type="InterPro" id="IPR039532">
    <property type="entry name" value="TetR_C_Firmicutes"/>
</dbReference>
<evidence type="ECO:0000256" key="1">
    <source>
        <dbReference type="ARBA" id="ARBA00023125"/>
    </source>
</evidence>
<dbReference type="GO" id="GO:0003677">
    <property type="term" value="F:DNA binding"/>
    <property type="evidence" value="ECO:0007669"/>
    <property type="project" value="UniProtKB-UniRule"/>
</dbReference>
<keyword evidence="1 2" id="KW-0238">DNA-binding</keyword>
<dbReference type="InterPro" id="IPR009057">
    <property type="entry name" value="Homeodomain-like_sf"/>
</dbReference>
<keyword evidence="3" id="KW-0472">Membrane</keyword>
<evidence type="ECO:0000313" key="5">
    <source>
        <dbReference type="EMBL" id="PWI24710.1"/>
    </source>
</evidence>
<dbReference type="Proteomes" id="UP000245938">
    <property type="component" value="Unassembled WGS sequence"/>
</dbReference>
<dbReference type="InterPro" id="IPR050624">
    <property type="entry name" value="HTH-type_Tx_Regulator"/>
</dbReference>
<comment type="caution">
    <text evidence="5">The sequence shown here is derived from an EMBL/GenBank/DDBJ whole genome shotgun (WGS) entry which is preliminary data.</text>
</comment>